<dbReference type="InterPro" id="IPR036962">
    <property type="entry name" value="Glyco_hydro_3_N_sf"/>
</dbReference>
<dbReference type="GO" id="GO:0004553">
    <property type="term" value="F:hydrolase activity, hydrolyzing O-glycosyl compounds"/>
    <property type="evidence" value="ECO:0007669"/>
    <property type="project" value="InterPro"/>
</dbReference>
<comment type="similarity">
    <text evidence="1">Belongs to the glycosyl hydrolase 3 family.</text>
</comment>
<evidence type="ECO:0000313" key="5">
    <source>
        <dbReference type="EMBL" id="QEV23342.1"/>
    </source>
</evidence>
<dbReference type="InterPro" id="IPR050226">
    <property type="entry name" value="NagZ_Beta-hexosaminidase"/>
</dbReference>
<feature type="domain" description="Glycoside hydrolase family 3 N-terminal" evidence="4">
    <location>
        <begin position="60"/>
        <end position="321"/>
    </location>
</feature>
<dbReference type="InterPro" id="IPR001764">
    <property type="entry name" value="Glyco_hydro_3_N"/>
</dbReference>
<dbReference type="GO" id="GO:0009254">
    <property type="term" value="P:peptidoglycan turnover"/>
    <property type="evidence" value="ECO:0007669"/>
    <property type="project" value="TreeGrafter"/>
</dbReference>
<dbReference type="GeneID" id="91415185"/>
<proteinExistence type="inferred from homology"/>
<dbReference type="GO" id="GO:0005975">
    <property type="term" value="P:carbohydrate metabolic process"/>
    <property type="evidence" value="ECO:0007669"/>
    <property type="project" value="InterPro"/>
</dbReference>
<reference evidence="5 6" key="1">
    <citation type="submission" date="2017-09" db="EMBL/GenBank/DDBJ databases">
        <authorList>
            <person name="Lee N."/>
            <person name="Cho B.-K."/>
        </authorList>
    </citation>
    <scope>NUCLEOTIDE SEQUENCE [LARGE SCALE GENOMIC DNA]</scope>
    <source>
        <strain evidence="5 6">ATCC 13740</strain>
    </source>
</reference>
<evidence type="ECO:0000256" key="2">
    <source>
        <dbReference type="ARBA" id="ARBA00022801"/>
    </source>
</evidence>
<dbReference type="Gene3D" id="3.20.20.300">
    <property type="entry name" value="Glycoside hydrolase, family 3, N-terminal domain"/>
    <property type="match status" value="1"/>
</dbReference>
<sequence>MSQHSRDAYAVLLPVVSELSVSPWLRTLLERGTVAVLPGESREEYVARSMSPERRSTETAADFTRFVTEVEDLAGAPVLVAVDQEPWGIQRLHGLVPSYPQPSLLPQLSDEEIRASSKAVAAAAAGVGVNMFLAPVLDILTGSNPWLEGRSLALKPEEVGRIAAAVVTGVQEGGVVAVAKHFPGFPQLDFDPALEDTVLAAQATDEGDLVPFRRAIEAGVGAVMLGPAVVEALDAGEPAATSRTAVDLLRRSLAFNGLIISDDLDAPSTTHGRSLVDTVFASIEAGAELLLLPGGDEVIALAEAIAARSGDDHAFGQAVARAAQHVRKAAEAAKCV</sequence>
<keyword evidence="3" id="KW-0326">Glycosidase</keyword>
<organism evidence="5 6">
    <name type="scientific">Streptomyces coeruleorubidus</name>
    <dbReference type="NCBI Taxonomy" id="116188"/>
    <lineage>
        <taxon>Bacteria</taxon>
        <taxon>Bacillati</taxon>
        <taxon>Actinomycetota</taxon>
        <taxon>Actinomycetes</taxon>
        <taxon>Kitasatosporales</taxon>
        <taxon>Streptomycetaceae</taxon>
        <taxon>Streptomyces</taxon>
    </lineage>
</organism>
<dbReference type="KEGG" id="scoe:CP976_03660"/>
<evidence type="ECO:0000259" key="4">
    <source>
        <dbReference type="Pfam" id="PF00933"/>
    </source>
</evidence>
<dbReference type="Proteomes" id="UP000326598">
    <property type="component" value="Chromosome"/>
</dbReference>
<keyword evidence="2 5" id="KW-0378">Hydrolase</keyword>
<evidence type="ECO:0000256" key="1">
    <source>
        <dbReference type="ARBA" id="ARBA00005336"/>
    </source>
</evidence>
<dbReference type="InterPro" id="IPR017853">
    <property type="entry name" value="GH"/>
</dbReference>
<name>A0A5J6HW43_STRC4</name>
<dbReference type="EMBL" id="CP023694">
    <property type="protein sequence ID" value="QEV23342.1"/>
    <property type="molecule type" value="Genomic_DNA"/>
</dbReference>
<dbReference type="RefSeq" id="WP_150478985.1">
    <property type="nucleotide sequence ID" value="NZ_BMTB01000015.1"/>
</dbReference>
<dbReference type="AlphaFoldDB" id="A0A5J6HW43"/>
<gene>
    <name evidence="5" type="ORF">CP976_03660</name>
</gene>
<dbReference type="PANTHER" id="PTHR30480:SF16">
    <property type="entry name" value="GLYCOSIDE HYDROLASE FAMILY 3 DOMAIN PROTEIN"/>
    <property type="match status" value="1"/>
</dbReference>
<evidence type="ECO:0000256" key="3">
    <source>
        <dbReference type="ARBA" id="ARBA00023295"/>
    </source>
</evidence>
<dbReference type="PANTHER" id="PTHR30480">
    <property type="entry name" value="BETA-HEXOSAMINIDASE-RELATED"/>
    <property type="match status" value="1"/>
</dbReference>
<accession>A0A5J6HW43</accession>
<evidence type="ECO:0000313" key="6">
    <source>
        <dbReference type="Proteomes" id="UP000326598"/>
    </source>
</evidence>
<dbReference type="SUPFAM" id="SSF51445">
    <property type="entry name" value="(Trans)glycosidases"/>
    <property type="match status" value="1"/>
</dbReference>
<dbReference type="Pfam" id="PF00933">
    <property type="entry name" value="Glyco_hydro_3"/>
    <property type="match status" value="1"/>
</dbReference>
<protein>
    <submittedName>
        <fullName evidence="5">Glycoside hydrolase family 3 protein</fullName>
    </submittedName>
</protein>